<name>A0A6B8M393_9HYPH</name>
<feature type="transmembrane region" description="Helical" evidence="1">
    <location>
        <begin position="7"/>
        <end position="26"/>
    </location>
</feature>
<feature type="transmembrane region" description="Helical" evidence="1">
    <location>
        <begin position="253"/>
        <end position="274"/>
    </location>
</feature>
<evidence type="ECO:0000313" key="2">
    <source>
        <dbReference type="EMBL" id="QGM96778.1"/>
    </source>
</evidence>
<keyword evidence="3" id="KW-1185">Reference proteome</keyword>
<proteinExistence type="predicted"/>
<dbReference type="Proteomes" id="UP000422569">
    <property type="component" value="Chromosome"/>
</dbReference>
<evidence type="ECO:0000313" key="3">
    <source>
        <dbReference type="Proteomes" id="UP000422569"/>
    </source>
</evidence>
<dbReference type="AlphaFoldDB" id="A0A6B8M393"/>
<keyword evidence="1" id="KW-0812">Transmembrane</keyword>
<dbReference type="EMBL" id="CP044331">
    <property type="protein sequence ID" value="QGM96778.1"/>
    <property type="molecule type" value="Genomic_DNA"/>
</dbReference>
<reference evidence="2 3" key="1">
    <citation type="submission" date="2019-09" db="EMBL/GenBank/DDBJ databases">
        <title>Isolation and complete genome sequencing of Methylocystis species.</title>
        <authorList>
            <person name="Rumah B.L."/>
            <person name="Stead C.E."/>
            <person name="Stevens B.C."/>
            <person name="Minton N.P."/>
            <person name="Grosse-Honebrink A."/>
            <person name="Zhang Y."/>
        </authorList>
    </citation>
    <scope>NUCLEOTIDE SEQUENCE [LARGE SCALE GENOMIC DNA]</scope>
    <source>
        <strain evidence="2 3">BRCS2</strain>
    </source>
</reference>
<feature type="transmembrane region" description="Helical" evidence="1">
    <location>
        <begin position="32"/>
        <end position="57"/>
    </location>
</feature>
<feature type="transmembrane region" description="Helical" evidence="1">
    <location>
        <begin position="172"/>
        <end position="197"/>
    </location>
</feature>
<keyword evidence="1" id="KW-0472">Membrane</keyword>
<dbReference type="RefSeq" id="WP_016919650.1">
    <property type="nucleotide sequence ID" value="NZ_CP044331.1"/>
</dbReference>
<sequence>MNAPQRAALGVALLSAAITATFWRLAPDAFPYAWLAALAVWIGLPLGSMALLLIHALTGDAWGDALRTELAAGVRSLLLLPLLAIPFLLTATSLYPWLNAHGLPNAFYLNATFALGRLILYFVVWFALGRLILSTLRRVSSLVSIAPGGLVALALTTTFMSIDAIMSLDPRFASSVFGLLRMAEMALFALSAAILAASKRGIAGAPLRQNGRLLLALAILWAYLDFMQLLIVWQSNLPNEAAWYGPRLTGGWGALAAAVALTHFALPFFALLSTRVQTSRACMASLTALLMLAACARSLWLVGPEARADPPILVATFVAAVVSMFAASACMTLEAPISKQREPVRYERENA</sequence>
<dbReference type="PANTHER" id="PTHR43044">
    <property type="match status" value="1"/>
</dbReference>
<feature type="transmembrane region" description="Helical" evidence="1">
    <location>
        <begin position="213"/>
        <end position="233"/>
    </location>
</feature>
<organism evidence="2 3">
    <name type="scientific">Methylocystis parvus</name>
    <dbReference type="NCBI Taxonomy" id="134"/>
    <lineage>
        <taxon>Bacteria</taxon>
        <taxon>Pseudomonadati</taxon>
        <taxon>Pseudomonadota</taxon>
        <taxon>Alphaproteobacteria</taxon>
        <taxon>Hyphomicrobiales</taxon>
        <taxon>Methylocystaceae</taxon>
        <taxon>Methylocystis</taxon>
    </lineage>
</organism>
<feature type="transmembrane region" description="Helical" evidence="1">
    <location>
        <begin position="107"/>
        <end position="128"/>
    </location>
</feature>
<dbReference type="KEGG" id="mpar:F7D14_04350"/>
<feature type="transmembrane region" description="Helical" evidence="1">
    <location>
        <begin position="312"/>
        <end position="333"/>
    </location>
</feature>
<dbReference type="PANTHER" id="PTHR43044:SF1">
    <property type="entry name" value="QUINOL:CYTOCHROME C OXIDOREDUCTASE QUINONE-BINDING SUBUNIT 2"/>
    <property type="match status" value="1"/>
</dbReference>
<feature type="transmembrane region" description="Helical" evidence="1">
    <location>
        <begin position="140"/>
        <end position="160"/>
    </location>
</feature>
<feature type="transmembrane region" description="Helical" evidence="1">
    <location>
        <begin position="281"/>
        <end position="300"/>
    </location>
</feature>
<keyword evidence="1" id="KW-1133">Transmembrane helix</keyword>
<feature type="transmembrane region" description="Helical" evidence="1">
    <location>
        <begin position="77"/>
        <end position="95"/>
    </location>
</feature>
<gene>
    <name evidence="2" type="ORF">F7D14_04350</name>
</gene>
<protein>
    <recommendedName>
        <fullName evidence="4">Quinol:cytochrome C oxidoreductase</fullName>
    </recommendedName>
</protein>
<evidence type="ECO:0008006" key="4">
    <source>
        <dbReference type="Google" id="ProtNLM"/>
    </source>
</evidence>
<evidence type="ECO:0000256" key="1">
    <source>
        <dbReference type="SAM" id="Phobius"/>
    </source>
</evidence>
<accession>A0A6B8M393</accession>